<protein>
    <recommendedName>
        <fullName evidence="3">DUF6536 domain-containing protein</fullName>
    </recommendedName>
</protein>
<name>A0A6A6UVJ6_9PEZI</name>
<feature type="compositionally biased region" description="Polar residues" evidence="1">
    <location>
        <begin position="784"/>
        <end position="793"/>
    </location>
</feature>
<keyword evidence="2" id="KW-0812">Transmembrane</keyword>
<evidence type="ECO:0000313" key="5">
    <source>
        <dbReference type="Proteomes" id="UP000799302"/>
    </source>
</evidence>
<dbReference type="AlphaFoldDB" id="A0A6A6UVJ6"/>
<dbReference type="OrthoDB" id="5429634at2759"/>
<keyword evidence="5" id="KW-1185">Reference proteome</keyword>
<dbReference type="InterPro" id="IPR046623">
    <property type="entry name" value="DUF6536"/>
</dbReference>
<evidence type="ECO:0000259" key="3">
    <source>
        <dbReference type="Pfam" id="PF20163"/>
    </source>
</evidence>
<keyword evidence="2" id="KW-0472">Membrane</keyword>
<feature type="transmembrane region" description="Helical" evidence="2">
    <location>
        <begin position="487"/>
        <end position="509"/>
    </location>
</feature>
<dbReference type="PANTHER" id="PTHR35395:SF1">
    <property type="entry name" value="DUF6536 DOMAIN-CONTAINING PROTEIN"/>
    <property type="match status" value="1"/>
</dbReference>
<gene>
    <name evidence="4" type="ORF">BT63DRAFT_475106</name>
</gene>
<feature type="compositionally biased region" description="Basic and acidic residues" evidence="1">
    <location>
        <begin position="699"/>
        <end position="708"/>
    </location>
</feature>
<evidence type="ECO:0000313" key="4">
    <source>
        <dbReference type="EMBL" id="KAF2675503.1"/>
    </source>
</evidence>
<feature type="transmembrane region" description="Helical" evidence="2">
    <location>
        <begin position="21"/>
        <end position="44"/>
    </location>
</feature>
<feature type="transmembrane region" description="Helical" evidence="2">
    <location>
        <begin position="597"/>
        <end position="618"/>
    </location>
</feature>
<keyword evidence="2" id="KW-1133">Transmembrane helix</keyword>
<evidence type="ECO:0000256" key="1">
    <source>
        <dbReference type="SAM" id="MobiDB-lite"/>
    </source>
</evidence>
<feature type="compositionally biased region" description="Low complexity" evidence="1">
    <location>
        <begin position="666"/>
        <end position="679"/>
    </location>
</feature>
<feature type="compositionally biased region" description="Polar residues" evidence="1">
    <location>
        <begin position="680"/>
        <end position="698"/>
    </location>
</feature>
<dbReference type="Proteomes" id="UP000799302">
    <property type="component" value="Unassembled WGS sequence"/>
</dbReference>
<sequence length="854" mass="95512">MSSLFQLTSFLSQLMDVKRKTLLYACCVISILIFLANLIATITFSQIKYTASQKPSTSLYFADPPIYFGELFSGKSHKQAEIDKAHKKQRWLDIGFPSIRNFWHVDYGRKLAWLLLAFTAVPLHLLYNSAVYNTNPANQHAFYVVTPGFFEGQQMNVGKSVVAWDWRARQNMTGLEVSPAVHKKLVSQPIDAYEYGYNADRCGDNKCGNLTDQYTSGVFVRNVSALECLNTYSDPFSNSSNVIFQTSYDYLSGLETSVSNATNPLLFVKWLHIEMVFDFWNDYQWLCGDQSAWEKDPSIIKDWNILGWRVDRCFIREINLDNKCAVRFSPQIMIAVCVANFCKCTVILYTAMRYAKVQGKREPITVLGDALASFLTDVDDETKSLSLLDKKTIQSTRSVWSSQAFRPWSARPKLYFRAASFRRWLVTYSLYICLIVAAIGLIVSNQKVVSSRAGSTGHFTKMGFGKIDDKGFAELQLNLQTGSRTPALYAIIFFANVWQLILSGVYILLNSLLSYIFVEAEWQSYATKKKPLRVSFPTGKQRSTYFLAIPYRYGVPIQILFFACHWMLSQGLSLEVIETYRLNSFEDGDPFLQTSGIALILTVVLSFITVGTVFLIGFKKHPGYMPLGATCSAVISAACHRPADDTGAAYQPVQWGVIDVHEHDNQAQSQSSGGIDSGSVLQGDSASTLHDLAGTTSHDGPDVSHEDTESVSNDTLIQIVESTLSEHNNNELNNESGTQDIRPTSPDARQEQICERPNQLSQNNDEIPEPSTAPEETTIPPESHASQPNSTPDELTITIPPNTTTSPNTPPKTSQNNTITLPNDDLEAQNGQVDGHCCFTSFTVRLPLPDRYYT</sequence>
<feature type="transmembrane region" description="Helical" evidence="2">
    <location>
        <begin position="424"/>
        <end position="443"/>
    </location>
</feature>
<dbReference type="Pfam" id="PF20163">
    <property type="entry name" value="DUF6536"/>
    <property type="match status" value="1"/>
</dbReference>
<dbReference type="EMBL" id="MU004230">
    <property type="protein sequence ID" value="KAF2675503.1"/>
    <property type="molecule type" value="Genomic_DNA"/>
</dbReference>
<feature type="region of interest" description="Disordered" evidence="1">
    <location>
        <begin position="727"/>
        <end position="826"/>
    </location>
</feature>
<dbReference type="PANTHER" id="PTHR35395">
    <property type="entry name" value="DUF6536 DOMAIN-CONTAINING PROTEIN"/>
    <property type="match status" value="1"/>
</dbReference>
<feature type="compositionally biased region" description="Low complexity" evidence="1">
    <location>
        <begin position="796"/>
        <end position="818"/>
    </location>
</feature>
<reference evidence="4" key="1">
    <citation type="journal article" date="2020" name="Stud. Mycol.">
        <title>101 Dothideomycetes genomes: a test case for predicting lifestyles and emergence of pathogens.</title>
        <authorList>
            <person name="Haridas S."/>
            <person name="Albert R."/>
            <person name="Binder M."/>
            <person name="Bloem J."/>
            <person name="Labutti K."/>
            <person name="Salamov A."/>
            <person name="Andreopoulos B."/>
            <person name="Baker S."/>
            <person name="Barry K."/>
            <person name="Bills G."/>
            <person name="Bluhm B."/>
            <person name="Cannon C."/>
            <person name="Castanera R."/>
            <person name="Culley D."/>
            <person name="Daum C."/>
            <person name="Ezra D."/>
            <person name="Gonzalez J."/>
            <person name="Henrissat B."/>
            <person name="Kuo A."/>
            <person name="Liang C."/>
            <person name="Lipzen A."/>
            <person name="Lutzoni F."/>
            <person name="Magnuson J."/>
            <person name="Mondo S."/>
            <person name="Nolan M."/>
            <person name="Ohm R."/>
            <person name="Pangilinan J."/>
            <person name="Park H.-J."/>
            <person name="Ramirez L."/>
            <person name="Alfaro M."/>
            <person name="Sun H."/>
            <person name="Tritt A."/>
            <person name="Yoshinaga Y."/>
            <person name="Zwiers L.-H."/>
            <person name="Turgeon B."/>
            <person name="Goodwin S."/>
            <person name="Spatafora J."/>
            <person name="Crous P."/>
            <person name="Grigoriev I."/>
        </authorList>
    </citation>
    <scope>NUCLEOTIDE SEQUENCE</scope>
    <source>
        <strain evidence="4">CBS 115976</strain>
    </source>
</reference>
<proteinExistence type="predicted"/>
<organism evidence="4 5">
    <name type="scientific">Microthyrium microscopicum</name>
    <dbReference type="NCBI Taxonomy" id="703497"/>
    <lineage>
        <taxon>Eukaryota</taxon>
        <taxon>Fungi</taxon>
        <taxon>Dikarya</taxon>
        <taxon>Ascomycota</taxon>
        <taxon>Pezizomycotina</taxon>
        <taxon>Dothideomycetes</taxon>
        <taxon>Dothideomycetes incertae sedis</taxon>
        <taxon>Microthyriales</taxon>
        <taxon>Microthyriaceae</taxon>
        <taxon>Microthyrium</taxon>
    </lineage>
</organism>
<feature type="compositionally biased region" description="Low complexity" evidence="1">
    <location>
        <begin position="727"/>
        <end position="736"/>
    </location>
</feature>
<accession>A0A6A6UVJ6</accession>
<feature type="domain" description="DUF6536" evidence="3">
    <location>
        <begin position="77"/>
        <end position="150"/>
    </location>
</feature>
<evidence type="ECO:0000256" key="2">
    <source>
        <dbReference type="SAM" id="Phobius"/>
    </source>
</evidence>
<feature type="region of interest" description="Disordered" evidence="1">
    <location>
        <begin position="665"/>
        <end position="712"/>
    </location>
</feature>